<sequence length="88" mass="10184">MARITGVSYDRAKSWHEEFRTGKLICRIAKGAATARMLNDPMIRSYRLYREGFAVEVISGLCGYPVSEIKRFITNVEEMIERAFNDEF</sequence>
<evidence type="ECO:0000313" key="2">
    <source>
        <dbReference type="Proteomes" id="UP000777002"/>
    </source>
</evidence>
<evidence type="ECO:0000313" key="1">
    <source>
        <dbReference type="EMBL" id="MBM6929389.1"/>
    </source>
</evidence>
<dbReference type="Proteomes" id="UP000777002">
    <property type="component" value="Unassembled WGS sequence"/>
</dbReference>
<dbReference type="EMBL" id="JACJKX010000025">
    <property type="protein sequence ID" value="MBM6929389.1"/>
    <property type="molecule type" value="Genomic_DNA"/>
</dbReference>
<accession>A0ABS2GVA3</accession>
<gene>
    <name evidence="1" type="ORF">H5985_08950</name>
</gene>
<proteinExistence type="predicted"/>
<comment type="caution">
    <text evidence="1">The sequence shown here is derived from an EMBL/GenBank/DDBJ whole genome shotgun (WGS) entry which is preliminary data.</text>
</comment>
<reference evidence="1 2" key="1">
    <citation type="journal article" date="2021" name="Sci. Rep.">
        <title>The distribution of antibiotic resistance genes in chicken gut microbiota commensals.</title>
        <authorList>
            <person name="Juricova H."/>
            <person name="Matiasovicova J."/>
            <person name="Kubasova T."/>
            <person name="Cejkova D."/>
            <person name="Rychlik I."/>
        </authorList>
    </citation>
    <scope>NUCLEOTIDE SEQUENCE [LARGE SCALE GENOMIC DNA]</scope>
    <source>
        <strain evidence="1 2">An562</strain>
    </source>
</reference>
<protein>
    <submittedName>
        <fullName evidence="1">Uncharacterized protein</fullName>
    </submittedName>
</protein>
<organism evidence="1 2">
    <name type="scientific">Parasutterella secunda</name>
    <dbReference type="NCBI Taxonomy" id="626947"/>
    <lineage>
        <taxon>Bacteria</taxon>
        <taxon>Pseudomonadati</taxon>
        <taxon>Pseudomonadota</taxon>
        <taxon>Betaproteobacteria</taxon>
        <taxon>Burkholderiales</taxon>
        <taxon>Sutterellaceae</taxon>
        <taxon>Parasutterella</taxon>
    </lineage>
</organism>
<name>A0ABS2GVA3_9BURK</name>
<keyword evidence="2" id="KW-1185">Reference proteome</keyword>
<dbReference type="RefSeq" id="WP_205050971.1">
    <property type="nucleotide sequence ID" value="NZ_JACJKX010000025.1"/>
</dbReference>